<evidence type="ECO:0000313" key="7">
    <source>
        <dbReference type="EMBL" id="MBP2031498.1"/>
    </source>
</evidence>
<feature type="domain" description="HTH lysR-type" evidence="6">
    <location>
        <begin position="5"/>
        <end position="62"/>
    </location>
</feature>
<dbReference type="PANTHER" id="PTHR30126:SF40">
    <property type="entry name" value="HTH-TYPE TRANSCRIPTIONAL REGULATOR GLTR"/>
    <property type="match status" value="1"/>
</dbReference>
<accession>A0ABS4KN85</accession>
<comment type="caution">
    <text evidence="7">The sequence shown here is derived from an EMBL/GenBank/DDBJ whole genome shotgun (WGS) entry which is preliminary data.</text>
</comment>
<dbReference type="Gene3D" id="1.10.10.10">
    <property type="entry name" value="Winged helix-like DNA-binding domain superfamily/Winged helix DNA-binding domain"/>
    <property type="match status" value="1"/>
</dbReference>
<reference evidence="7 8" key="1">
    <citation type="submission" date="2021-03" db="EMBL/GenBank/DDBJ databases">
        <title>Genomic Encyclopedia of Type Strains, Phase IV (KMG-IV): sequencing the most valuable type-strain genomes for metagenomic binning, comparative biology and taxonomic classification.</title>
        <authorList>
            <person name="Goeker M."/>
        </authorList>
    </citation>
    <scope>NUCLEOTIDE SEQUENCE [LARGE SCALE GENOMIC DNA]</scope>
    <source>
        <strain evidence="7 8">DSM 28783</strain>
    </source>
</reference>
<keyword evidence="3 7" id="KW-0238">DNA-binding</keyword>
<protein>
    <submittedName>
        <fullName evidence="7">DNA-binding transcriptional LysR family regulator</fullName>
    </submittedName>
</protein>
<dbReference type="Gene3D" id="3.40.190.290">
    <property type="match status" value="1"/>
</dbReference>
<gene>
    <name evidence="7" type="ORF">J2Z42_000163</name>
</gene>
<dbReference type="Pfam" id="PF00126">
    <property type="entry name" value="HTH_1"/>
    <property type="match status" value="1"/>
</dbReference>
<sequence>MNTIIDLQSLIIFELVAQKGSISKAAHELNYAQSNISTKIQQLENFFQVSLFYRNNRGVTLTPKGQILLKYTKKIFHLIDETTKIIKDDNIPKGPLRIGSMETIAAIYLPRLFAKYHKEYPNVKLILKTGTTEKNIQDILQYNLDGAFIAGSINNSEIIQKTFTEEKLVLVTDVARPQISSIKDIQNQTLIVFPNGCFYRKILEQWLQNKGLLANKIMEFDTLEAIIGCICAGLGISLLPISVVNKYVKAGILRCYPIENSYTKVPVLFIYRKLNYMPTSLLKFINMF</sequence>
<dbReference type="PANTHER" id="PTHR30126">
    <property type="entry name" value="HTH-TYPE TRANSCRIPTIONAL REGULATOR"/>
    <property type="match status" value="1"/>
</dbReference>
<dbReference type="Proteomes" id="UP001519307">
    <property type="component" value="Unassembled WGS sequence"/>
</dbReference>
<dbReference type="PRINTS" id="PR00039">
    <property type="entry name" value="HTHLYSR"/>
</dbReference>
<evidence type="ECO:0000256" key="3">
    <source>
        <dbReference type="ARBA" id="ARBA00023125"/>
    </source>
</evidence>
<keyword evidence="5" id="KW-1133">Transmembrane helix</keyword>
<evidence type="ECO:0000259" key="6">
    <source>
        <dbReference type="PROSITE" id="PS50931"/>
    </source>
</evidence>
<dbReference type="Pfam" id="PF03466">
    <property type="entry name" value="LysR_substrate"/>
    <property type="match status" value="1"/>
</dbReference>
<dbReference type="InterPro" id="IPR036388">
    <property type="entry name" value="WH-like_DNA-bd_sf"/>
</dbReference>
<dbReference type="SUPFAM" id="SSF53850">
    <property type="entry name" value="Periplasmic binding protein-like II"/>
    <property type="match status" value="1"/>
</dbReference>
<dbReference type="CDD" id="cd08442">
    <property type="entry name" value="PBP2_YofA_SoxR_like"/>
    <property type="match status" value="1"/>
</dbReference>
<keyword evidence="8" id="KW-1185">Reference proteome</keyword>
<keyword evidence="4" id="KW-0804">Transcription</keyword>
<name>A0ABS4KN85_9CLOT</name>
<dbReference type="RefSeq" id="WP_245331407.1">
    <property type="nucleotide sequence ID" value="NZ_JAGGLM010000001.1"/>
</dbReference>
<dbReference type="EMBL" id="JAGGLM010000001">
    <property type="protein sequence ID" value="MBP2031498.1"/>
    <property type="molecule type" value="Genomic_DNA"/>
</dbReference>
<organism evidence="7 8">
    <name type="scientific">Clostridium algifaecis</name>
    <dbReference type="NCBI Taxonomy" id="1472040"/>
    <lineage>
        <taxon>Bacteria</taxon>
        <taxon>Bacillati</taxon>
        <taxon>Bacillota</taxon>
        <taxon>Clostridia</taxon>
        <taxon>Eubacteriales</taxon>
        <taxon>Clostridiaceae</taxon>
        <taxon>Clostridium</taxon>
    </lineage>
</organism>
<feature type="transmembrane region" description="Helical" evidence="5">
    <location>
        <begin position="225"/>
        <end position="244"/>
    </location>
</feature>
<evidence type="ECO:0000256" key="1">
    <source>
        <dbReference type="ARBA" id="ARBA00009437"/>
    </source>
</evidence>
<evidence type="ECO:0000256" key="2">
    <source>
        <dbReference type="ARBA" id="ARBA00023015"/>
    </source>
</evidence>
<comment type="similarity">
    <text evidence="1">Belongs to the LysR transcriptional regulatory family.</text>
</comment>
<evidence type="ECO:0000256" key="5">
    <source>
        <dbReference type="SAM" id="Phobius"/>
    </source>
</evidence>
<proteinExistence type="inferred from homology"/>
<dbReference type="InterPro" id="IPR036390">
    <property type="entry name" value="WH_DNA-bd_sf"/>
</dbReference>
<keyword evidence="5" id="KW-0812">Transmembrane</keyword>
<dbReference type="InterPro" id="IPR000847">
    <property type="entry name" value="LysR_HTH_N"/>
</dbReference>
<evidence type="ECO:0000256" key="4">
    <source>
        <dbReference type="ARBA" id="ARBA00023163"/>
    </source>
</evidence>
<keyword evidence="5" id="KW-0472">Membrane</keyword>
<keyword evidence="2" id="KW-0805">Transcription regulation</keyword>
<dbReference type="GO" id="GO:0003677">
    <property type="term" value="F:DNA binding"/>
    <property type="evidence" value="ECO:0007669"/>
    <property type="project" value="UniProtKB-KW"/>
</dbReference>
<dbReference type="PROSITE" id="PS50931">
    <property type="entry name" value="HTH_LYSR"/>
    <property type="match status" value="1"/>
</dbReference>
<evidence type="ECO:0000313" key="8">
    <source>
        <dbReference type="Proteomes" id="UP001519307"/>
    </source>
</evidence>
<dbReference type="SUPFAM" id="SSF46785">
    <property type="entry name" value="Winged helix' DNA-binding domain"/>
    <property type="match status" value="1"/>
</dbReference>
<dbReference type="InterPro" id="IPR005119">
    <property type="entry name" value="LysR_subst-bd"/>
</dbReference>